<dbReference type="GO" id="GO:0005524">
    <property type="term" value="F:ATP binding"/>
    <property type="evidence" value="ECO:0007669"/>
    <property type="project" value="UniProtKB-UniRule"/>
</dbReference>
<feature type="binding site" evidence="6">
    <location>
        <position position="160"/>
    </location>
    <ligand>
        <name>AMP</name>
        <dbReference type="ChEBI" id="CHEBI:456215"/>
    </ligand>
</feature>
<keyword evidence="3 6" id="KW-0547">Nucleotide-binding</keyword>
<dbReference type="PRINTS" id="PR00094">
    <property type="entry name" value="ADENYLTKNASE"/>
</dbReference>
<keyword evidence="6" id="KW-0479">Metal-binding</keyword>
<keyword evidence="11" id="KW-1185">Reference proteome</keyword>
<dbReference type="KEGG" id="ccha:ELD05_04755"/>
<keyword evidence="6" id="KW-0862">Zinc</keyword>
<dbReference type="EMBL" id="CP034791">
    <property type="protein sequence ID" value="AZT90019.1"/>
    <property type="molecule type" value="Genomic_DNA"/>
</dbReference>
<comment type="similarity">
    <text evidence="6 7">Belongs to the adenylate kinase family.</text>
</comment>
<comment type="domain">
    <text evidence="6">Consists of three domains, a large central CORE domain and two small peripheral domains, NMPbind and LID, which undergo movements during catalysis. The LID domain closes over the site of phosphoryl transfer upon ATP binding. Assembling and dissambling the active center during each catalytic cycle provides an effective means to prevent ATP hydrolysis. Some bacteria have evolved a zinc-coordinating structure that stabilizes the LID domain.</text>
</comment>
<dbReference type="Pfam" id="PF00406">
    <property type="entry name" value="ADK"/>
    <property type="match status" value="1"/>
</dbReference>
<dbReference type="SUPFAM" id="SSF52540">
    <property type="entry name" value="P-loop containing nucleoside triphosphate hydrolases"/>
    <property type="match status" value="1"/>
</dbReference>
<dbReference type="Proteomes" id="UP000282930">
    <property type="component" value="Chromosome"/>
</dbReference>
<feature type="binding site" evidence="6">
    <location>
        <position position="92"/>
    </location>
    <ligand>
        <name>AMP</name>
        <dbReference type="ChEBI" id="CHEBI:456215"/>
    </ligand>
</feature>
<dbReference type="RefSeq" id="WP_039764313.1">
    <property type="nucleotide sequence ID" value="NZ_CP034791.1"/>
</dbReference>
<evidence type="ECO:0000313" key="11">
    <source>
        <dbReference type="Proteomes" id="UP000282930"/>
    </source>
</evidence>
<name>A0A3T0D4P5_9FIRM</name>
<evidence type="ECO:0000256" key="3">
    <source>
        <dbReference type="ARBA" id="ARBA00022741"/>
    </source>
</evidence>
<reference evidence="10 11" key="1">
    <citation type="submission" date="2018-12" db="EMBL/GenBank/DDBJ databases">
        <title>Genome sequence from the cellulolytic species, Caldicellulosiruptor changbaiensis.</title>
        <authorList>
            <person name="Blumer-Schuette S.E."/>
            <person name="Mendoza C."/>
        </authorList>
    </citation>
    <scope>NUCLEOTIDE SEQUENCE [LARGE SCALE GENOMIC DNA]</scope>
    <source>
        <strain evidence="10 11">CBS-Z</strain>
    </source>
</reference>
<dbReference type="NCBIfam" id="TIGR01351">
    <property type="entry name" value="adk"/>
    <property type="match status" value="1"/>
</dbReference>
<dbReference type="GO" id="GO:0044209">
    <property type="term" value="P:AMP salvage"/>
    <property type="evidence" value="ECO:0007669"/>
    <property type="project" value="UniProtKB-UniRule"/>
</dbReference>
<feature type="region of interest" description="NMP" evidence="6">
    <location>
        <begin position="30"/>
        <end position="59"/>
    </location>
</feature>
<feature type="binding site" evidence="6">
    <location>
        <position position="171"/>
    </location>
    <ligand>
        <name>AMP</name>
        <dbReference type="ChEBI" id="CHEBI:456215"/>
    </ligand>
</feature>
<evidence type="ECO:0000256" key="8">
    <source>
        <dbReference type="RuleBase" id="RU003331"/>
    </source>
</evidence>
<comment type="subcellular location">
    <subcellularLocation>
        <location evidence="6 8">Cytoplasm</location>
    </subcellularLocation>
</comment>
<comment type="subunit">
    <text evidence="6 8">Monomer.</text>
</comment>
<feature type="binding site" evidence="6">
    <location>
        <begin position="85"/>
        <end position="88"/>
    </location>
    <ligand>
        <name>AMP</name>
        <dbReference type="ChEBI" id="CHEBI:456215"/>
    </ligand>
</feature>
<feature type="binding site" evidence="6">
    <location>
        <begin position="57"/>
        <end position="59"/>
    </location>
    <ligand>
        <name>AMP</name>
        <dbReference type="ChEBI" id="CHEBI:456215"/>
    </ligand>
</feature>
<evidence type="ECO:0000256" key="1">
    <source>
        <dbReference type="ARBA" id="ARBA00022679"/>
    </source>
</evidence>
<feature type="binding site" evidence="6">
    <location>
        <begin position="136"/>
        <end position="137"/>
    </location>
    <ligand>
        <name>ATP</name>
        <dbReference type="ChEBI" id="CHEBI:30616"/>
    </ligand>
</feature>
<evidence type="ECO:0000256" key="7">
    <source>
        <dbReference type="RuleBase" id="RU003330"/>
    </source>
</evidence>
<dbReference type="Pfam" id="PF05191">
    <property type="entry name" value="ADK_lid"/>
    <property type="match status" value="1"/>
</dbReference>
<dbReference type="GO" id="GO:0005737">
    <property type="term" value="C:cytoplasm"/>
    <property type="evidence" value="ECO:0007669"/>
    <property type="project" value="UniProtKB-SubCell"/>
</dbReference>
<keyword evidence="2 6" id="KW-0545">Nucleotide biosynthesis</keyword>
<dbReference type="InterPro" id="IPR000850">
    <property type="entry name" value="Adenylat/UMP-CMP_kin"/>
</dbReference>
<feature type="binding site" evidence="6">
    <location>
        <position position="153"/>
    </location>
    <ligand>
        <name>Zn(2+)</name>
        <dbReference type="ChEBI" id="CHEBI:29105"/>
        <note>structural</note>
    </ligand>
</feature>
<dbReference type="UniPathway" id="UPA00588">
    <property type="reaction ID" value="UER00649"/>
</dbReference>
<dbReference type="InterPro" id="IPR007862">
    <property type="entry name" value="Adenylate_kinase_lid-dom"/>
</dbReference>
<evidence type="ECO:0000259" key="9">
    <source>
        <dbReference type="Pfam" id="PF05191"/>
    </source>
</evidence>
<dbReference type="InterPro" id="IPR027417">
    <property type="entry name" value="P-loop_NTPase"/>
</dbReference>
<organism evidence="10 11">
    <name type="scientific">Caldicellulosiruptor changbaiensis</name>
    <dbReference type="NCBI Taxonomy" id="1222016"/>
    <lineage>
        <taxon>Bacteria</taxon>
        <taxon>Bacillati</taxon>
        <taxon>Bacillota</taxon>
        <taxon>Bacillota incertae sedis</taxon>
        <taxon>Caldicellulosiruptorales</taxon>
        <taxon>Caldicellulosiruptoraceae</taxon>
        <taxon>Caldicellulosiruptor</taxon>
    </lineage>
</organism>
<feature type="binding site" evidence="6">
    <location>
        <position position="127"/>
    </location>
    <ligand>
        <name>ATP</name>
        <dbReference type="ChEBI" id="CHEBI:30616"/>
    </ligand>
</feature>
<dbReference type="NCBIfam" id="NF011100">
    <property type="entry name" value="PRK14527.1"/>
    <property type="match status" value="1"/>
</dbReference>
<accession>A0A3T0D4P5</accession>
<dbReference type="NCBIfam" id="NF001379">
    <property type="entry name" value="PRK00279.1-1"/>
    <property type="match status" value="1"/>
</dbReference>
<comment type="function">
    <text evidence="6">Catalyzes the reversible transfer of the terminal phosphate group between ATP and AMP. Plays an important role in cellular energy homeostasis and in adenine nucleotide metabolism.</text>
</comment>
<feature type="region of interest" description="LID" evidence="6">
    <location>
        <begin position="126"/>
        <end position="163"/>
    </location>
</feature>
<feature type="binding site" evidence="6">
    <location>
        <position position="133"/>
    </location>
    <ligand>
        <name>Zn(2+)</name>
        <dbReference type="ChEBI" id="CHEBI:29105"/>
        <note>structural</note>
    </ligand>
</feature>
<sequence>MRLIILGAPGAGKGTQAEYLSSRFGIPHISTGDILRENVKNQTELGKKAKEYMDKGLLVPDEIVIEIVKNRLMQDDCKNGFLLDGFPRTIAQAEALEKVLADLGQKIDKVLNIEVPDEKILERMSGRRICKSCGASFHVIYRPPKKEGICDICGGQLYQREDDKEETVKKRLEVYHAQTQPLIEYYKNKGLLVTAVGQEEIADTTKEVLKALGVE</sequence>
<keyword evidence="1 6" id="KW-0808">Transferase</keyword>
<dbReference type="CDD" id="cd01428">
    <property type="entry name" value="ADK"/>
    <property type="match status" value="1"/>
</dbReference>
<evidence type="ECO:0000256" key="5">
    <source>
        <dbReference type="ARBA" id="ARBA00022840"/>
    </source>
</evidence>
<proteinExistence type="inferred from homology"/>
<feature type="binding site" evidence="6">
    <location>
        <position position="31"/>
    </location>
    <ligand>
        <name>AMP</name>
        <dbReference type="ChEBI" id="CHEBI:456215"/>
    </ligand>
</feature>
<dbReference type="GO" id="GO:0004017">
    <property type="term" value="F:AMP kinase activity"/>
    <property type="evidence" value="ECO:0007669"/>
    <property type="project" value="UniProtKB-UniRule"/>
</dbReference>
<comment type="pathway">
    <text evidence="6">Purine metabolism; AMP biosynthesis via salvage pathway; AMP from ADP: step 1/1.</text>
</comment>
<dbReference type="PANTHER" id="PTHR23359">
    <property type="entry name" value="NUCLEOTIDE KINASE"/>
    <property type="match status" value="1"/>
</dbReference>
<feature type="binding site" evidence="6">
    <location>
        <position position="130"/>
    </location>
    <ligand>
        <name>Zn(2+)</name>
        <dbReference type="ChEBI" id="CHEBI:29105"/>
        <note>structural</note>
    </ligand>
</feature>
<dbReference type="EC" id="2.7.4.3" evidence="6 8"/>
<feature type="binding site" evidence="6">
    <location>
        <position position="36"/>
    </location>
    <ligand>
        <name>AMP</name>
        <dbReference type="ChEBI" id="CHEBI:456215"/>
    </ligand>
</feature>
<keyword evidence="6" id="KW-0963">Cytoplasm</keyword>
<keyword evidence="4 6" id="KW-0418">Kinase</keyword>
<dbReference type="InterPro" id="IPR006259">
    <property type="entry name" value="Adenyl_kin_sub"/>
</dbReference>
<protein>
    <recommendedName>
        <fullName evidence="6 8">Adenylate kinase</fullName>
        <shortName evidence="6">AK</shortName>
        <ecNumber evidence="6 8">2.7.4.3</ecNumber>
    </recommendedName>
    <alternativeName>
        <fullName evidence="6">ATP-AMP transphosphorylase</fullName>
    </alternativeName>
    <alternativeName>
        <fullName evidence="6">ATP:AMP phosphotransferase</fullName>
    </alternativeName>
    <alternativeName>
        <fullName evidence="6">Adenylate monophosphate kinase</fullName>
    </alternativeName>
</protein>
<dbReference type="NCBIfam" id="NF001380">
    <property type="entry name" value="PRK00279.1-2"/>
    <property type="match status" value="1"/>
</dbReference>
<dbReference type="InterPro" id="IPR033690">
    <property type="entry name" value="Adenylat_kinase_CS"/>
</dbReference>
<dbReference type="GO" id="GO:0008270">
    <property type="term" value="F:zinc ion binding"/>
    <property type="evidence" value="ECO:0007669"/>
    <property type="project" value="UniProtKB-UniRule"/>
</dbReference>
<evidence type="ECO:0000256" key="2">
    <source>
        <dbReference type="ARBA" id="ARBA00022727"/>
    </source>
</evidence>
<dbReference type="HAMAP" id="MF_00235">
    <property type="entry name" value="Adenylate_kinase_Adk"/>
    <property type="match status" value="1"/>
</dbReference>
<gene>
    <name evidence="6" type="primary">adk</name>
    <name evidence="10" type="ORF">ELD05_04755</name>
</gene>
<feature type="binding site" evidence="6">
    <location>
        <position position="150"/>
    </location>
    <ligand>
        <name>Zn(2+)</name>
        <dbReference type="ChEBI" id="CHEBI:29105"/>
        <note>structural</note>
    </ligand>
</feature>
<comment type="catalytic activity">
    <reaction evidence="6 8">
        <text>AMP + ATP = 2 ADP</text>
        <dbReference type="Rhea" id="RHEA:12973"/>
        <dbReference type="ChEBI" id="CHEBI:30616"/>
        <dbReference type="ChEBI" id="CHEBI:456215"/>
        <dbReference type="ChEBI" id="CHEBI:456216"/>
        <dbReference type="EC" id="2.7.4.3"/>
    </reaction>
</comment>
<evidence type="ECO:0000256" key="6">
    <source>
        <dbReference type="HAMAP-Rule" id="MF_00235"/>
    </source>
</evidence>
<evidence type="ECO:0000256" key="4">
    <source>
        <dbReference type="ARBA" id="ARBA00022777"/>
    </source>
</evidence>
<dbReference type="PROSITE" id="PS00113">
    <property type="entry name" value="ADENYLATE_KINASE"/>
    <property type="match status" value="1"/>
</dbReference>
<keyword evidence="5 6" id="KW-0067">ATP-binding</keyword>
<dbReference type="AlphaFoldDB" id="A0A3T0D4P5"/>
<feature type="binding site" evidence="6">
    <location>
        <position position="199"/>
    </location>
    <ligand>
        <name>ATP</name>
        <dbReference type="ChEBI" id="CHEBI:30616"/>
    </ligand>
</feature>
<dbReference type="FunFam" id="3.40.50.300:FF:000106">
    <property type="entry name" value="Adenylate kinase mitochondrial"/>
    <property type="match status" value="1"/>
</dbReference>
<dbReference type="NCBIfam" id="NF001381">
    <property type="entry name" value="PRK00279.1-3"/>
    <property type="match status" value="1"/>
</dbReference>
<feature type="domain" description="Adenylate kinase active site lid" evidence="9">
    <location>
        <begin position="127"/>
        <end position="162"/>
    </location>
</feature>
<evidence type="ECO:0000313" key="10">
    <source>
        <dbReference type="EMBL" id="AZT90019.1"/>
    </source>
</evidence>
<dbReference type="Gene3D" id="3.40.50.300">
    <property type="entry name" value="P-loop containing nucleotide triphosphate hydrolases"/>
    <property type="match status" value="1"/>
</dbReference>
<feature type="binding site" evidence="6">
    <location>
        <begin position="10"/>
        <end position="15"/>
    </location>
    <ligand>
        <name>ATP</name>
        <dbReference type="ChEBI" id="CHEBI:30616"/>
    </ligand>
</feature>